<protein>
    <submittedName>
        <fullName evidence="2">Uncharacterized protein</fullName>
    </submittedName>
</protein>
<feature type="signal peptide" evidence="1">
    <location>
        <begin position="1"/>
        <end position="19"/>
    </location>
</feature>
<evidence type="ECO:0000256" key="1">
    <source>
        <dbReference type="SAM" id="SignalP"/>
    </source>
</evidence>
<feature type="chain" id="PRO_5020331135" evidence="1">
    <location>
        <begin position="20"/>
        <end position="123"/>
    </location>
</feature>
<dbReference type="EMBL" id="PYDT01000008">
    <property type="protein sequence ID" value="THU53585.1"/>
    <property type="molecule type" value="Genomic_DNA"/>
</dbReference>
<accession>A0A4S8IXK0</accession>
<sequence>MTRIAQLSQLLFAMAYSTALVPERVAQALNLNLEEMGAKPYFVLDHGKLLSVDSTLTRKRLHQLTKSDSLLLNANALISRRDAVLSHQKRNHRLPHPTPPAIREIRLPQDNVFMDKGRDKGLL</sequence>
<keyword evidence="3" id="KW-1185">Reference proteome</keyword>
<comment type="caution">
    <text evidence="2">The sequence shown here is derived from an EMBL/GenBank/DDBJ whole genome shotgun (WGS) entry which is preliminary data.</text>
</comment>
<keyword evidence="1" id="KW-0732">Signal</keyword>
<reference evidence="2 3" key="1">
    <citation type="journal article" date="2019" name="Nat. Plants">
        <title>Genome sequencing of Musa balbisiana reveals subgenome evolution and function divergence in polyploid bananas.</title>
        <authorList>
            <person name="Yao X."/>
        </authorList>
    </citation>
    <scope>NUCLEOTIDE SEQUENCE [LARGE SCALE GENOMIC DNA]</scope>
    <source>
        <strain evidence="3">cv. DH-PKW</strain>
        <tissue evidence="2">Leaves</tissue>
    </source>
</reference>
<proteinExistence type="predicted"/>
<evidence type="ECO:0000313" key="3">
    <source>
        <dbReference type="Proteomes" id="UP000317650"/>
    </source>
</evidence>
<dbReference type="AlphaFoldDB" id="A0A4S8IXK0"/>
<name>A0A4S8IXK0_MUSBA</name>
<dbReference type="Proteomes" id="UP000317650">
    <property type="component" value="Chromosome 10"/>
</dbReference>
<organism evidence="2 3">
    <name type="scientific">Musa balbisiana</name>
    <name type="common">Banana</name>
    <dbReference type="NCBI Taxonomy" id="52838"/>
    <lineage>
        <taxon>Eukaryota</taxon>
        <taxon>Viridiplantae</taxon>
        <taxon>Streptophyta</taxon>
        <taxon>Embryophyta</taxon>
        <taxon>Tracheophyta</taxon>
        <taxon>Spermatophyta</taxon>
        <taxon>Magnoliopsida</taxon>
        <taxon>Liliopsida</taxon>
        <taxon>Zingiberales</taxon>
        <taxon>Musaceae</taxon>
        <taxon>Musa</taxon>
    </lineage>
</organism>
<gene>
    <name evidence="2" type="ORF">C4D60_Mb10t15970</name>
</gene>
<evidence type="ECO:0000313" key="2">
    <source>
        <dbReference type="EMBL" id="THU53585.1"/>
    </source>
</evidence>